<feature type="compositionally biased region" description="Basic residues" evidence="1">
    <location>
        <begin position="101"/>
        <end position="114"/>
    </location>
</feature>
<name>W6M647_9GAMM</name>
<evidence type="ECO:0000256" key="1">
    <source>
        <dbReference type="SAM" id="MobiDB-lite"/>
    </source>
</evidence>
<dbReference type="RefSeq" id="WP_048673675.1">
    <property type="nucleotide sequence ID" value="NZ_CBTJ020000047.1"/>
</dbReference>
<proteinExistence type="predicted"/>
<dbReference type="Proteomes" id="UP000035760">
    <property type="component" value="Unassembled WGS sequence"/>
</dbReference>
<protein>
    <recommendedName>
        <fullName evidence="5">Lipoprotein</fullName>
    </recommendedName>
</protein>
<organism evidence="3 4">
    <name type="scientific">Candidatus Competibacter denitrificans Run_A_D11</name>
    <dbReference type="NCBI Taxonomy" id="1400863"/>
    <lineage>
        <taxon>Bacteria</taxon>
        <taxon>Pseudomonadati</taxon>
        <taxon>Pseudomonadota</taxon>
        <taxon>Gammaproteobacteria</taxon>
        <taxon>Candidatus Competibacteraceae</taxon>
        <taxon>Candidatus Competibacter</taxon>
    </lineage>
</organism>
<reference evidence="3" key="1">
    <citation type="submission" date="2013-07" db="EMBL/GenBank/DDBJ databases">
        <authorList>
            <person name="McIlroy S."/>
        </authorList>
    </citation>
    <scope>NUCLEOTIDE SEQUENCE [LARGE SCALE GENOMIC DNA]</scope>
    <source>
        <strain evidence="3">Run_A_D11</strain>
    </source>
</reference>
<evidence type="ECO:0000256" key="2">
    <source>
        <dbReference type="SAM" id="SignalP"/>
    </source>
</evidence>
<accession>W6M647</accession>
<feature type="compositionally biased region" description="Pro residues" evidence="1">
    <location>
        <begin position="116"/>
        <end position="131"/>
    </location>
</feature>
<feature type="signal peptide" evidence="2">
    <location>
        <begin position="1"/>
        <end position="22"/>
    </location>
</feature>
<feature type="region of interest" description="Disordered" evidence="1">
    <location>
        <begin position="70"/>
        <end position="153"/>
    </location>
</feature>
<dbReference type="STRING" id="1400863.BN873_40007"/>
<gene>
    <name evidence="3" type="ORF">BN873_40007</name>
</gene>
<comment type="caution">
    <text evidence="3">The sequence shown here is derived from an EMBL/GenBank/DDBJ whole genome shotgun (WGS) entry which is preliminary data.</text>
</comment>
<keyword evidence="4" id="KW-1185">Reference proteome</keyword>
<keyword evidence="2" id="KW-0732">Signal</keyword>
<sequence length="153" mass="16426">MNAARTLTTAVAVALLSNCAVLTPPTATNLHRSPYPERDLTTPWAVRTYWSHPDGVLLSQATAPRKAVLEDAVSPPPPPTAPTVQPRFWPRDAQVSASTSHLKRNGRLAKRAKAPPRLPEPPVAPPAPLTPPVNDALTRVTPPEPTVCFGDRC</sequence>
<evidence type="ECO:0000313" key="3">
    <source>
        <dbReference type="EMBL" id="CDI03147.1"/>
    </source>
</evidence>
<evidence type="ECO:0000313" key="4">
    <source>
        <dbReference type="Proteomes" id="UP000035760"/>
    </source>
</evidence>
<feature type="chain" id="PRO_5004878479" description="Lipoprotein" evidence="2">
    <location>
        <begin position="23"/>
        <end position="153"/>
    </location>
</feature>
<evidence type="ECO:0008006" key="5">
    <source>
        <dbReference type="Google" id="ProtNLM"/>
    </source>
</evidence>
<reference evidence="3" key="2">
    <citation type="submission" date="2014-03" db="EMBL/GenBank/DDBJ databases">
        <title>Candidatus Competibacter-lineage genomes retrieved from metagenomes reveal functional metabolic diversity.</title>
        <authorList>
            <person name="McIlroy S.J."/>
            <person name="Albertsen M."/>
            <person name="Andresen E.K."/>
            <person name="Saunders A.M."/>
            <person name="Kristiansen R."/>
            <person name="Stokholm-Bjerregaard M."/>
            <person name="Nielsen K.L."/>
            <person name="Nielsen P.H."/>
        </authorList>
    </citation>
    <scope>NUCLEOTIDE SEQUENCE</scope>
    <source>
        <strain evidence="3">Run_A_D11</strain>
    </source>
</reference>
<dbReference type="EMBL" id="CBTJ020000047">
    <property type="protein sequence ID" value="CDI03147.1"/>
    <property type="molecule type" value="Genomic_DNA"/>
</dbReference>
<dbReference type="AlphaFoldDB" id="W6M647"/>